<organism evidence="1">
    <name type="scientific">uncultured Acidimicrobiales bacterium</name>
    <dbReference type="NCBI Taxonomy" id="310071"/>
    <lineage>
        <taxon>Bacteria</taxon>
        <taxon>Bacillati</taxon>
        <taxon>Actinomycetota</taxon>
        <taxon>Acidimicrobiia</taxon>
        <taxon>Acidimicrobiales</taxon>
        <taxon>environmental samples</taxon>
    </lineage>
</organism>
<gene>
    <name evidence="1" type="ORF">AVDCRST_MAG10-3342</name>
</gene>
<dbReference type="EMBL" id="CADCTB010000204">
    <property type="protein sequence ID" value="CAA9272067.1"/>
    <property type="molecule type" value="Genomic_DNA"/>
</dbReference>
<name>A0A6J4JBP4_9ACTN</name>
<reference evidence="1" key="1">
    <citation type="submission" date="2020-02" db="EMBL/GenBank/DDBJ databases">
        <authorList>
            <person name="Meier V. D."/>
        </authorList>
    </citation>
    <scope>NUCLEOTIDE SEQUENCE</scope>
    <source>
        <strain evidence="1">AVDCRST_MAG10</strain>
    </source>
</reference>
<protein>
    <submittedName>
        <fullName evidence="1">Uncharacterized protein</fullName>
    </submittedName>
</protein>
<dbReference type="AlphaFoldDB" id="A0A6J4JBP4"/>
<accession>A0A6J4JBP4</accession>
<sequence length="135" mass="14169">MNEGGAGAARAVLIIGQDPDTVDFSDPAVPPGTTAAKIRAGLEAAQKQLSDLGHRADLVFTDRGETAEAVIEEQLSGNTYDCVVIGAGIRTVPSSLMLFEKIVNAVHRSAPQAAIAFNTRPDDTAEAAVRWLSPR</sequence>
<evidence type="ECO:0000313" key="1">
    <source>
        <dbReference type="EMBL" id="CAA9272067.1"/>
    </source>
</evidence>
<proteinExistence type="predicted"/>